<name>A0A1X7D1H0_TRICW</name>
<dbReference type="InterPro" id="IPR053866">
    <property type="entry name" value="PhyR_sigma2"/>
</dbReference>
<evidence type="ECO:0000256" key="1">
    <source>
        <dbReference type="ARBA" id="ARBA00010641"/>
    </source>
</evidence>
<dbReference type="NCBIfam" id="TIGR02937">
    <property type="entry name" value="sigma70-ECF"/>
    <property type="match status" value="1"/>
</dbReference>
<feature type="domain" description="PhyR sigma2" evidence="6">
    <location>
        <begin position="19"/>
        <end position="70"/>
    </location>
</feature>
<evidence type="ECO:0000256" key="4">
    <source>
        <dbReference type="ARBA" id="ARBA00023163"/>
    </source>
</evidence>
<dbReference type="SUPFAM" id="SSF88659">
    <property type="entry name" value="Sigma3 and sigma4 domains of RNA polymerase sigma factors"/>
    <property type="match status" value="1"/>
</dbReference>
<reference evidence="8" key="1">
    <citation type="submission" date="2017-04" db="EMBL/GenBank/DDBJ databases">
        <authorList>
            <person name="Varghese N."/>
            <person name="Submissions S."/>
        </authorList>
    </citation>
    <scope>NUCLEOTIDE SEQUENCE [LARGE SCALE GENOMIC DNA]</scope>
    <source>
        <strain evidence="8">Ballard 720</strain>
    </source>
</reference>
<dbReference type="STRING" id="28094.SAMN06295900_102260"/>
<evidence type="ECO:0000259" key="6">
    <source>
        <dbReference type="Pfam" id="PF22029"/>
    </source>
</evidence>
<accession>A0A1X7D1H0</accession>
<keyword evidence="2" id="KW-0805">Transcription regulation</keyword>
<dbReference type="InterPro" id="IPR039425">
    <property type="entry name" value="RNA_pol_sigma-70-like"/>
</dbReference>
<dbReference type="SUPFAM" id="SSF88946">
    <property type="entry name" value="Sigma2 domain of RNA polymerase sigma factors"/>
    <property type="match status" value="1"/>
</dbReference>
<gene>
    <name evidence="7" type="ORF">SAMN06295900_102260</name>
</gene>
<dbReference type="InterPro" id="IPR013325">
    <property type="entry name" value="RNA_pol_sigma_r2"/>
</dbReference>
<comment type="similarity">
    <text evidence="1">Belongs to the sigma-70 factor family. ECF subfamily.</text>
</comment>
<keyword evidence="8" id="KW-1185">Reference proteome</keyword>
<evidence type="ECO:0000313" key="8">
    <source>
        <dbReference type="Proteomes" id="UP000192911"/>
    </source>
</evidence>
<evidence type="ECO:0000256" key="2">
    <source>
        <dbReference type="ARBA" id="ARBA00023015"/>
    </source>
</evidence>
<dbReference type="Gene3D" id="1.10.1740.10">
    <property type="match status" value="1"/>
</dbReference>
<dbReference type="GO" id="GO:0003677">
    <property type="term" value="F:DNA binding"/>
    <property type="evidence" value="ECO:0007669"/>
    <property type="project" value="InterPro"/>
</dbReference>
<dbReference type="AlphaFoldDB" id="A0A1X7D1H0"/>
<dbReference type="Gene3D" id="1.10.10.10">
    <property type="entry name" value="Winged helix-like DNA-binding domain superfamily/Winged helix DNA-binding domain"/>
    <property type="match status" value="1"/>
</dbReference>
<evidence type="ECO:0000259" key="5">
    <source>
        <dbReference type="Pfam" id="PF08281"/>
    </source>
</evidence>
<organism evidence="7 8">
    <name type="scientific">Trinickia caryophylli</name>
    <name type="common">Paraburkholderia caryophylli</name>
    <dbReference type="NCBI Taxonomy" id="28094"/>
    <lineage>
        <taxon>Bacteria</taxon>
        <taxon>Pseudomonadati</taxon>
        <taxon>Pseudomonadota</taxon>
        <taxon>Betaproteobacteria</taxon>
        <taxon>Burkholderiales</taxon>
        <taxon>Burkholderiaceae</taxon>
        <taxon>Trinickia</taxon>
    </lineage>
</organism>
<dbReference type="PANTHER" id="PTHR43133">
    <property type="entry name" value="RNA POLYMERASE ECF-TYPE SIGMA FACTO"/>
    <property type="match status" value="1"/>
</dbReference>
<keyword evidence="4" id="KW-0804">Transcription</keyword>
<dbReference type="Pfam" id="PF22029">
    <property type="entry name" value="PhyR_sigma2"/>
    <property type="match status" value="1"/>
</dbReference>
<sequence length="183" mass="20607">MSSRVGGCDAVSFESDVIARLGQLRRFARALTGDPSWADDLVQDTAERALVRHSAFRAGSNLRAWLFTILRNLYIDQLRARREFAVDDESAPWRSLEAPRSEVDGLVLRDVQHALYHLPTEQREVLLLVCVEELTYQEASTVLGVPIGTVMSRLSRAREHMRTLLDGGPLPKQTTLKVVRNQP</sequence>
<dbReference type="InterPro" id="IPR014284">
    <property type="entry name" value="RNA_pol_sigma-70_dom"/>
</dbReference>
<dbReference type="Proteomes" id="UP000192911">
    <property type="component" value="Unassembled WGS sequence"/>
</dbReference>
<dbReference type="PANTHER" id="PTHR43133:SF25">
    <property type="entry name" value="RNA POLYMERASE SIGMA FACTOR RFAY-RELATED"/>
    <property type="match status" value="1"/>
</dbReference>
<feature type="domain" description="RNA polymerase sigma factor 70 region 4 type 2" evidence="5">
    <location>
        <begin position="109"/>
        <end position="161"/>
    </location>
</feature>
<dbReference type="Pfam" id="PF08281">
    <property type="entry name" value="Sigma70_r4_2"/>
    <property type="match status" value="1"/>
</dbReference>
<evidence type="ECO:0000256" key="3">
    <source>
        <dbReference type="ARBA" id="ARBA00023082"/>
    </source>
</evidence>
<proteinExistence type="inferred from homology"/>
<keyword evidence="3" id="KW-0731">Sigma factor</keyword>
<dbReference type="InterPro" id="IPR013324">
    <property type="entry name" value="RNA_pol_sigma_r3/r4-like"/>
</dbReference>
<dbReference type="InterPro" id="IPR013249">
    <property type="entry name" value="RNA_pol_sigma70_r4_t2"/>
</dbReference>
<dbReference type="EMBL" id="FXAH01000002">
    <property type="protein sequence ID" value="SMF06923.1"/>
    <property type="molecule type" value="Genomic_DNA"/>
</dbReference>
<dbReference type="GO" id="GO:0006352">
    <property type="term" value="P:DNA-templated transcription initiation"/>
    <property type="evidence" value="ECO:0007669"/>
    <property type="project" value="InterPro"/>
</dbReference>
<protein>
    <submittedName>
        <fullName evidence="7">RNA polymerase sigma-70 factor, ECF subfamily</fullName>
    </submittedName>
</protein>
<dbReference type="InterPro" id="IPR036388">
    <property type="entry name" value="WH-like_DNA-bd_sf"/>
</dbReference>
<evidence type="ECO:0000313" key="7">
    <source>
        <dbReference type="EMBL" id="SMF06923.1"/>
    </source>
</evidence>
<dbReference type="CDD" id="cd06171">
    <property type="entry name" value="Sigma70_r4"/>
    <property type="match status" value="1"/>
</dbReference>
<dbReference type="GO" id="GO:0016987">
    <property type="term" value="F:sigma factor activity"/>
    <property type="evidence" value="ECO:0007669"/>
    <property type="project" value="UniProtKB-KW"/>
</dbReference>